<dbReference type="RefSeq" id="WP_155176000.1">
    <property type="nucleotide sequence ID" value="NZ_WNAK01000009.1"/>
</dbReference>
<dbReference type="SMART" id="SM00304">
    <property type="entry name" value="HAMP"/>
    <property type="match status" value="1"/>
</dbReference>
<dbReference type="GO" id="GO:0004888">
    <property type="term" value="F:transmembrane signaling receptor activity"/>
    <property type="evidence" value="ECO:0007669"/>
    <property type="project" value="InterPro"/>
</dbReference>
<keyword evidence="1 3" id="KW-0807">Transducer</keyword>
<dbReference type="GO" id="GO:0007165">
    <property type="term" value="P:signal transduction"/>
    <property type="evidence" value="ECO:0007669"/>
    <property type="project" value="UniProtKB-KW"/>
</dbReference>
<dbReference type="SMART" id="SM00283">
    <property type="entry name" value="MA"/>
    <property type="match status" value="1"/>
</dbReference>
<dbReference type="Pfam" id="PF00015">
    <property type="entry name" value="MCPsignal"/>
    <property type="match status" value="1"/>
</dbReference>
<dbReference type="InterPro" id="IPR003660">
    <property type="entry name" value="HAMP_dom"/>
</dbReference>
<dbReference type="GO" id="GO:0016020">
    <property type="term" value="C:membrane"/>
    <property type="evidence" value="ECO:0007669"/>
    <property type="project" value="InterPro"/>
</dbReference>
<organism evidence="8 9">
    <name type="scientific">Roseburia faecis</name>
    <dbReference type="NCBI Taxonomy" id="301302"/>
    <lineage>
        <taxon>Bacteria</taxon>
        <taxon>Bacillati</taxon>
        <taxon>Bacillota</taxon>
        <taxon>Clostridia</taxon>
        <taxon>Lachnospirales</taxon>
        <taxon>Lachnospiraceae</taxon>
        <taxon>Roseburia</taxon>
    </lineage>
</organism>
<dbReference type="InterPro" id="IPR004089">
    <property type="entry name" value="MCPsignal_dom"/>
</dbReference>
<dbReference type="Proteomes" id="UP000446657">
    <property type="component" value="Unassembled WGS sequence"/>
</dbReference>
<evidence type="ECO:0000259" key="6">
    <source>
        <dbReference type="PROSITE" id="PS50111"/>
    </source>
</evidence>
<proteinExistence type="inferred from homology"/>
<name>A0A844KLF1_9FIRM</name>
<feature type="transmembrane region" description="Helical" evidence="5">
    <location>
        <begin position="12"/>
        <end position="30"/>
    </location>
</feature>
<comment type="caution">
    <text evidence="8">The sequence shown here is derived from an EMBL/GenBank/DDBJ whole genome shotgun (WGS) entry which is preliminary data.</text>
</comment>
<evidence type="ECO:0000313" key="8">
    <source>
        <dbReference type="EMBL" id="MTR81194.1"/>
    </source>
</evidence>
<evidence type="ECO:0000313" key="9">
    <source>
        <dbReference type="Proteomes" id="UP000446657"/>
    </source>
</evidence>
<evidence type="ECO:0000256" key="3">
    <source>
        <dbReference type="PROSITE-ProRule" id="PRU00284"/>
    </source>
</evidence>
<comment type="similarity">
    <text evidence="2">Belongs to the methyl-accepting chemotaxis (MCP) protein family.</text>
</comment>
<feature type="domain" description="HAMP" evidence="7">
    <location>
        <begin position="212"/>
        <end position="270"/>
    </location>
</feature>
<keyword evidence="4" id="KW-0175">Coiled coil</keyword>
<evidence type="ECO:0000256" key="4">
    <source>
        <dbReference type="SAM" id="Coils"/>
    </source>
</evidence>
<dbReference type="SUPFAM" id="SSF58104">
    <property type="entry name" value="Methyl-accepting chemotaxis protein (MCP) signaling domain"/>
    <property type="match status" value="1"/>
</dbReference>
<dbReference type="PROSITE" id="PS50111">
    <property type="entry name" value="CHEMOTAXIS_TRANSDUC_2"/>
    <property type="match status" value="1"/>
</dbReference>
<accession>A0A844KLF1</accession>
<dbReference type="PANTHER" id="PTHR32089:SF112">
    <property type="entry name" value="LYSOZYME-LIKE PROTEIN-RELATED"/>
    <property type="match status" value="1"/>
</dbReference>
<evidence type="ECO:0000256" key="5">
    <source>
        <dbReference type="SAM" id="Phobius"/>
    </source>
</evidence>
<evidence type="ECO:0000256" key="2">
    <source>
        <dbReference type="ARBA" id="ARBA00029447"/>
    </source>
</evidence>
<feature type="domain" description="Methyl-accepting transducer" evidence="6">
    <location>
        <begin position="296"/>
        <end position="540"/>
    </location>
</feature>
<feature type="coiled-coil region" evidence="4">
    <location>
        <begin position="335"/>
        <end position="362"/>
    </location>
</feature>
<keyword evidence="5" id="KW-0812">Transmembrane</keyword>
<evidence type="ECO:0000259" key="7">
    <source>
        <dbReference type="PROSITE" id="PS50885"/>
    </source>
</evidence>
<dbReference type="PRINTS" id="PR00260">
    <property type="entry name" value="CHEMTRNSDUCR"/>
</dbReference>
<dbReference type="InterPro" id="IPR004090">
    <property type="entry name" value="Chemotax_Me-accpt_rcpt"/>
</dbReference>
<evidence type="ECO:0000256" key="1">
    <source>
        <dbReference type="ARBA" id="ARBA00023224"/>
    </source>
</evidence>
<feature type="transmembrane region" description="Helical" evidence="5">
    <location>
        <begin position="193"/>
        <end position="215"/>
    </location>
</feature>
<protein>
    <submittedName>
        <fullName evidence="8">Methyl-accepting chemotaxis protein</fullName>
    </submittedName>
</protein>
<gene>
    <name evidence="8" type="ORF">GMD30_05585</name>
</gene>
<sequence length="577" mass="62709">MNQKKKLSTKLIILIPVFILGIFSIISNVMSVSNIRNVNRSAVQISEVSLKNVSGLAEIQKQTQDIHNLGLSHIIAVDLDSMIQLVEKIRSQEDALEKDLESYKIYVTPDTKKEYNDIKKNYEELKYECANVMAFSAAGKSEDAYELANGKISKCADAIESDIESIKKIVNQDANAQRQKLTSAYHSSIGTSIVTILISIAALFSAMVAVLRWVIYPLANTNREMNEIISGIDNRQGDLTRRVTITNNKEVASVGGGINAFMAKLQEIFRMISSNSRDLEGVVNEVRESVQTSNGSVSDLSALTEELSATMQDISDNASRINENTESVAGEVKSIAEKTIEINQYTKEMKEHAEAMEHAARENMDTTGAKVNDIVSVLSQAIEDSNSVNQVDNLTNDILNIASQTNLLALNASIEAARAGDAGKGFAVVASEISQLAAASQEAANNIQSINAIVITAVHNLADNANGLVEYMNEKILPEFQKFVESGGAYHDKATFIEGVMADFEAKTDSLQNSMDEIANSVNTISHAIEEGVSGVVSAADSTQVLVSDMDKISKKMDENFAIAEGLKKETSVFTKL</sequence>
<reference evidence="8 9" key="1">
    <citation type="journal article" date="2019" name="Nat. Med.">
        <title>A library of human gut bacterial isolates paired with longitudinal multiomics data enables mechanistic microbiome research.</title>
        <authorList>
            <person name="Poyet M."/>
            <person name="Groussin M."/>
            <person name="Gibbons S.M."/>
            <person name="Avila-Pacheco J."/>
            <person name="Jiang X."/>
            <person name="Kearney S.M."/>
            <person name="Perrotta A.R."/>
            <person name="Berdy B."/>
            <person name="Zhao S."/>
            <person name="Lieberman T.D."/>
            <person name="Swanson P.K."/>
            <person name="Smith M."/>
            <person name="Roesemann S."/>
            <person name="Alexander J.E."/>
            <person name="Rich S.A."/>
            <person name="Livny J."/>
            <person name="Vlamakis H."/>
            <person name="Clish C."/>
            <person name="Bullock K."/>
            <person name="Deik A."/>
            <person name="Scott J."/>
            <person name="Pierce K.A."/>
            <person name="Xavier R.J."/>
            <person name="Alm E.J."/>
        </authorList>
    </citation>
    <scope>NUCLEOTIDE SEQUENCE [LARGE SCALE GENOMIC DNA]</scope>
    <source>
        <strain evidence="8 9">BIOML-A1</strain>
    </source>
</reference>
<dbReference type="PROSITE" id="PS50885">
    <property type="entry name" value="HAMP"/>
    <property type="match status" value="1"/>
</dbReference>
<dbReference type="AlphaFoldDB" id="A0A844KLF1"/>
<keyword evidence="5" id="KW-0472">Membrane</keyword>
<dbReference type="PANTHER" id="PTHR32089">
    <property type="entry name" value="METHYL-ACCEPTING CHEMOTAXIS PROTEIN MCPB"/>
    <property type="match status" value="1"/>
</dbReference>
<dbReference type="InterPro" id="IPR024478">
    <property type="entry name" value="HlyB_4HB_MCP"/>
</dbReference>
<dbReference type="GO" id="GO:0006935">
    <property type="term" value="P:chemotaxis"/>
    <property type="evidence" value="ECO:0007669"/>
    <property type="project" value="InterPro"/>
</dbReference>
<dbReference type="Gene3D" id="1.10.287.950">
    <property type="entry name" value="Methyl-accepting chemotaxis protein"/>
    <property type="match status" value="1"/>
</dbReference>
<dbReference type="EMBL" id="WNAL01000009">
    <property type="protein sequence ID" value="MTR81194.1"/>
    <property type="molecule type" value="Genomic_DNA"/>
</dbReference>
<dbReference type="Pfam" id="PF12729">
    <property type="entry name" value="4HB_MCP_1"/>
    <property type="match status" value="1"/>
</dbReference>
<keyword evidence="5" id="KW-1133">Transmembrane helix</keyword>